<feature type="domain" description="SMP-LTD" evidence="14">
    <location>
        <begin position="101"/>
        <end position="311"/>
    </location>
</feature>
<accession>A0A1D2A6N1</accession>
<feature type="compositionally biased region" description="Basic and acidic residues" evidence="12">
    <location>
        <begin position="481"/>
        <end position="515"/>
    </location>
</feature>
<dbReference type="InterPro" id="IPR045050">
    <property type="entry name" value="Synaptotagmin_plant"/>
</dbReference>
<evidence type="ECO:0000256" key="5">
    <source>
        <dbReference type="ARBA" id="ARBA00022723"/>
    </source>
</evidence>
<dbReference type="CDD" id="cd21677">
    <property type="entry name" value="SMP_SYT"/>
    <property type="match status" value="1"/>
</dbReference>
<keyword evidence="4" id="KW-0812">Transmembrane</keyword>
<proteinExistence type="inferred from homology"/>
<dbReference type="PANTHER" id="PTHR10774">
    <property type="entry name" value="EXTENDED SYNAPTOTAGMIN-RELATED"/>
    <property type="match status" value="1"/>
</dbReference>
<dbReference type="GO" id="GO:0005783">
    <property type="term" value="C:endoplasmic reticulum"/>
    <property type="evidence" value="ECO:0007669"/>
    <property type="project" value="TreeGrafter"/>
</dbReference>
<dbReference type="Pfam" id="PF17047">
    <property type="entry name" value="SMP_LBD"/>
    <property type="match status" value="1"/>
</dbReference>
<dbReference type="GO" id="GO:0016020">
    <property type="term" value="C:membrane"/>
    <property type="evidence" value="ECO:0007669"/>
    <property type="project" value="UniProtKB-SubCell"/>
</dbReference>
<keyword evidence="10" id="KW-0446">Lipid-binding</keyword>
<feature type="region of interest" description="Disordered" evidence="12">
    <location>
        <begin position="425"/>
        <end position="541"/>
    </location>
</feature>
<name>A0A1D2A6N1_AUXPR</name>
<dbReference type="GO" id="GO:0046872">
    <property type="term" value="F:metal ion binding"/>
    <property type="evidence" value="ECO:0007669"/>
    <property type="project" value="UniProtKB-KW"/>
</dbReference>
<evidence type="ECO:0000256" key="3">
    <source>
        <dbReference type="ARBA" id="ARBA00022448"/>
    </source>
</evidence>
<gene>
    <name evidence="15" type="ORF">g.18315</name>
</gene>
<organism evidence="15">
    <name type="scientific">Auxenochlorella protothecoides</name>
    <name type="common">Green microalga</name>
    <name type="synonym">Chlorella protothecoides</name>
    <dbReference type="NCBI Taxonomy" id="3075"/>
    <lineage>
        <taxon>Eukaryota</taxon>
        <taxon>Viridiplantae</taxon>
        <taxon>Chlorophyta</taxon>
        <taxon>core chlorophytes</taxon>
        <taxon>Trebouxiophyceae</taxon>
        <taxon>Chlorellales</taxon>
        <taxon>Chlorellaceae</taxon>
        <taxon>Auxenochlorella</taxon>
    </lineage>
</organism>
<evidence type="ECO:0000256" key="10">
    <source>
        <dbReference type="ARBA" id="ARBA00023121"/>
    </source>
</evidence>
<evidence type="ECO:0000259" key="14">
    <source>
        <dbReference type="PROSITE" id="PS51847"/>
    </source>
</evidence>
<evidence type="ECO:0000256" key="11">
    <source>
        <dbReference type="ARBA" id="ARBA00023136"/>
    </source>
</evidence>
<evidence type="ECO:0000256" key="4">
    <source>
        <dbReference type="ARBA" id="ARBA00022692"/>
    </source>
</evidence>
<dbReference type="Gene3D" id="2.60.40.150">
    <property type="entry name" value="C2 domain"/>
    <property type="match status" value="2"/>
</dbReference>
<dbReference type="Pfam" id="PF00168">
    <property type="entry name" value="C2"/>
    <property type="match status" value="2"/>
</dbReference>
<feature type="domain" description="C2" evidence="13">
    <location>
        <begin position="304"/>
        <end position="424"/>
    </location>
</feature>
<keyword evidence="5" id="KW-0479">Metal-binding</keyword>
<evidence type="ECO:0008006" key="16">
    <source>
        <dbReference type="Google" id="ProtNLM"/>
    </source>
</evidence>
<evidence type="ECO:0000313" key="15">
    <source>
        <dbReference type="EMBL" id="JAT74876.1"/>
    </source>
</evidence>
<dbReference type="EMBL" id="GDKF01003746">
    <property type="protein sequence ID" value="JAT74876.1"/>
    <property type="molecule type" value="Transcribed_RNA"/>
</dbReference>
<sequence length="745" mass="80891">MPSLPPALKEACTTADISAMLHSMHAASHHPAPWLSPSAAFLLGAVACLACLLAGWVTLQRSSSLRSKLEGLAKAAREGLSPATLSSLFGGDLPAWLAYPDVSRMEWANVALKGLWPQIDAAATKWAVLDGNLEPLLNGTTFWRPAWLASSGISVKGLALGNQPPVITGVRAYARDEDTCTDRVMVDFHFTWSSKMEVRMDIQVLPENARLPIIGQLAAFITRRSIVRVFVKDLVVSGTLRTQLRPLLNEIPVVGAAKVSFLGTPVFSYKVSSYGVNPLFIPGLEHFINGFVSGTVLQPFTYPDGFVVKLDPGADDSVAELPEGLLTVVIKEATGVPRMDLIGGADPFVKLWVAEGTKLNTSVKARTRHPRWNETFRMTVHDVAHQSLRLILLDADALRADDEVGRVELALADLDLSQPRDLVVTVPRTGRRERKHRSDQVGFTAAQARVAATPGVGGESGRGLDLDGHATRTGPAGPARPADEGRGESEGSNGDRGEEAREEEGKKAGVVRHDAAAAAEGVPLWREEEPETAPGQTSARQRVGRLAEQSLEIFNLRKACELHIRVAFTRFDRQDIARAMEAAREGRAPSRNAGGHRDQSANSRALHSVFSGGVLYVHLDHGTDLASEGLEGYTKNMRCRLTVGSHSRETECSRSKLLNRRNPVFDQKLELILDGDEAAEQDAVVRVDLYTVHLILKPTYKGHVAVPLQEVVSRRRVTGTWPLQGVSSGQLSMNLTWVNTLEQGP</sequence>
<keyword evidence="3" id="KW-0813">Transport</keyword>
<evidence type="ECO:0000259" key="13">
    <source>
        <dbReference type="PROSITE" id="PS50004"/>
    </source>
</evidence>
<comment type="similarity">
    <text evidence="2">Belongs to the synaptotagmin family.</text>
</comment>
<evidence type="ECO:0000256" key="12">
    <source>
        <dbReference type="SAM" id="MobiDB-lite"/>
    </source>
</evidence>
<reference evidence="15" key="1">
    <citation type="submission" date="2015-08" db="EMBL/GenBank/DDBJ databases">
        <authorList>
            <person name="Babu N.S."/>
            <person name="Beckwith C.J."/>
            <person name="Beseler K.G."/>
            <person name="Brison A."/>
            <person name="Carone J.V."/>
            <person name="Caskin T.P."/>
            <person name="Diamond M."/>
            <person name="Durham M.E."/>
            <person name="Foxe J.M."/>
            <person name="Go M."/>
            <person name="Henderson B.A."/>
            <person name="Jones I.B."/>
            <person name="McGettigan J.A."/>
            <person name="Micheletti S.J."/>
            <person name="Nasrallah M.E."/>
            <person name="Ortiz D."/>
            <person name="Piller C.R."/>
            <person name="Privatt S.R."/>
            <person name="Schneider S.L."/>
            <person name="Sharp S."/>
            <person name="Smith T.C."/>
            <person name="Stanton J.D."/>
            <person name="Ullery H.E."/>
            <person name="Wilson R.J."/>
            <person name="Serrano M.G."/>
            <person name="Buck G."/>
            <person name="Lee V."/>
            <person name="Wang Y."/>
            <person name="Carvalho R."/>
            <person name="Voegtly L."/>
            <person name="Shi R."/>
            <person name="Duckworth R."/>
            <person name="Johnson A."/>
            <person name="Loviza R."/>
            <person name="Walstead R."/>
            <person name="Shah Z."/>
            <person name="Kiflezghi M."/>
            <person name="Wade K."/>
            <person name="Ball S.L."/>
            <person name="Bradley K.W."/>
            <person name="Asai D.J."/>
            <person name="Bowman C.A."/>
            <person name="Russell D.A."/>
            <person name="Pope W.H."/>
            <person name="Jacobs-Sera D."/>
            <person name="Hendrix R.W."/>
            <person name="Hatfull G.F."/>
        </authorList>
    </citation>
    <scope>NUCLEOTIDE SEQUENCE</scope>
</reference>
<dbReference type="GO" id="GO:0006869">
    <property type="term" value="P:lipid transport"/>
    <property type="evidence" value="ECO:0007669"/>
    <property type="project" value="UniProtKB-KW"/>
</dbReference>
<dbReference type="SUPFAM" id="SSF49562">
    <property type="entry name" value="C2 domain (Calcium/lipid-binding domain, CaLB)"/>
    <property type="match status" value="2"/>
</dbReference>
<dbReference type="InterPro" id="IPR039010">
    <property type="entry name" value="Synaptotagmin_SMP"/>
</dbReference>
<evidence type="ECO:0000256" key="1">
    <source>
        <dbReference type="ARBA" id="ARBA00004167"/>
    </source>
</evidence>
<evidence type="ECO:0000256" key="2">
    <source>
        <dbReference type="ARBA" id="ARBA00006996"/>
    </source>
</evidence>
<feature type="domain" description="C2" evidence="13">
    <location>
        <begin position="593"/>
        <end position="722"/>
    </location>
</feature>
<keyword evidence="9" id="KW-0445">Lipid transport</keyword>
<dbReference type="AlphaFoldDB" id="A0A1D2A6N1"/>
<dbReference type="CDD" id="cd00030">
    <property type="entry name" value="C2"/>
    <property type="match status" value="1"/>
</dbReference>
<dbReference type="PROSITE" id="PS51847">
    <property type="entry name" value="SMP"/>
    <property type="match status" value="1"/>
</dbReference>
<keyword evidence="11" id="KW-0472">Membrane</keyword>
<dbReference type="InterPro" id="IPR000008">
    <property type="entry name" value="C2_dom"/>
</dbReference>
<dbReference type="PROSITE" id="PS50004">
    <property type="entry name" value="C2"/>
    <property type="match status" value="2"/>
</dbReference>
<evidence type="ECO:0000256" key="8">
    <source>
        <dbReference type="ARBA" id="ARBA00022989"/>
    </source>
</evidence>
<evidence type="ECO:0000256" key="9">
    <source>
        <dbReference type="ARBA" id="ARBA00023055"/>
    </source>
</evidence>
<evidence type="ECO:0000256" key="6">
    <source>
        <dbReference type="ARBA" id="ARBA00022737"/>
    </source>
</evidence>
<dbReference type="InterPro" id="IPR031468">
    <property type="entry name" value="SMP_LBD"/>
</dbReference>
<keyword evidence="6" id="KW-0677">Repeat</keyword>
<keyword evidence="8" id="KW-1133">Transmembrane helix</keyword>
<keyword evidence="7" id="KW-0106">Calcium</keyword>
<evidence type="ECO:0000256" key="7">
    <source>
        <dbReference type="ARBA" id="ARBA00022837"/>
    </source>
</evidence>
<dbReference type="SMART" id="SM00239">
    <property type="entry name" value="C2"/>
    <property type="match status" value="2"/>
</dbReference>
<protein>
    <recommendedName>
        <fullName evidence="16">Extended synaptotagmin-3</fullName>
    </recommendedName>
</protein>
<dbReference type="InterPro" id="IPR035892">
    <property type="entry name" value="C2_domain_sf"/>
</dbReference>
<dbReference type="PANTHER" id="PTHR10774:SF190">
    <property type="entry name" value="C2 CALCIUM_LIPID-BINDING ENDONUCLEASE_EXONUCLEASE_PHOSPHATASE-RELATED"/>
    <property type="match status" value="1"/>
</dbReference>
<comment type="subcellular location">
    <subcellularLocation>
        <location evidence="1">Membrane</location>
        <topology evidence="1">Single-pass membrane protein</topology>
    </subcellularLocation>
</comment>
<dbReference type="GO" id="GO:0008289">
    <property type="term" value="F:lipid binding"/>
    <property type="evidence" value="ECO:0007669"/>
    <property type="project" value="UniProtKB-KW"/>
</dbReference>